<dbReference type="CDD" id="cd05374">
    <property type="entry name" value="17beta-HSD-like_SDR_c"/>
    <property type="match status" value="1"/>
</dbReference>
<dbReference type="PRINTS" id="PR00080">
    <property type="entry name" value="SDRFAMILY"/>
</dbReference>
<dbReference type="GO" id="GO:0019433">
    <property type="term" value="P:triglyceride catabolic process"/>
    <property type="evidence" value="ECO:0007669"/>
    <property type="project" value="TreeGrafter"/>
</dbReference>
<dbReference type="Pfam" id="PF00106">
    <property type="entry name" value="adh_short"/>
    <property type="match status" value="1"/>
</dbReference>
<dbReference type="SUPFAM" id="SSF51735">
    <property type="entry name" value="NAD(P)-binding Rossmann-fold domains"/>
    <property type="match status" value="1"/>
</dbReference>
<dbReference type="EMBL" id="LASV01000148">
    <property type="protein sequence ID" value="KKA22229.1"/>
    <property type="molecule type" value="Genomic_DNA"/>
</dbReference>
<gene>
    <name evidence="5" type="ORF">T310_3724</name>
</gene>
<protein>
    <submittedName>
        <fullName evidence="5">Uncharacterized protein</fullName>
    </submittedName>
</protein>
<evidence type="ECO:0000313" key="5">
    <source>
        <dbReference type="EMBL" id="KKA22229.1"/>
    </source>
</evidence>
<sequence>MSRKTVLITGCSAGGIGAALAHALAKRGHQVFATARNTSKIPSTLTSLPNVTTLQLDVTSASSVSEAAQAVAAATQDQGTRGLDVLVNNAGAGYTMPLLDADLDDAQRLYEVNVWGALRTVQAIAALLIEKGGRVVNVSSMGGALHTPWVGIYSSSKAALTNLSETLRLELAPFGVSVVTLMVGLISTPFRTNQPAFILPPTSRYAAIKDTIARWASGEAGPKGCSAEEFAESVLDDVVGSGKGGQLWKGPKSGAAKFVSKWVPASMVDGLLTNQNGLDELAKCVKKGHE</sequence>
<dbReference type="GeneID" id="25316073"/>
<comment type="similarity">
    <text evidence="1 4">Belongs to the short-chain dehydrogenases/reductases (SDR) family.</text>
</comment>
<dbReference type="PANTHER" id="PTHR44169:SF6">
    <property type="entry name" value="NADPH-DEPENDENT 1-ACYLDIHYDROXYACETONE PHOSPHATE REDUCTASE"/>
    <property type="match status" value="1"/>
</dbReference>
<dbReference type="STRING" id="1408163.A0A0F4YVH7"/>
<dbReference type="PRINTS" id="PR00081">
    <property type="entry name" value="GDHRDH"/>
</dbReference>
<evidence type="ECO:0000256" key="4">
    <source>
        <dbReference type="RuleBase" id="RU000363"/>
    </source>
</evidence>
<dbReference type="GO" id="GO:0004806">
    <property type="term" value="F:triacylglycerol lipase activity"/>
    <property type="evidence" value="ECO:0007669"/>
    <property type="project" value="TreeGrafter"/>
</dbReference>
<dbReference type="RefSeq" id="XP_013328841.1">
    <property type="nucleotide sequence ID" value="XM_013473387.1"/>
</dbReference>
<evidence type="ECO:0000256" key="1">
    <source>
        <dbReference type="ARBA" id="ARBA00006484"/>
    </source>
</evidence>
<dbReference type="InterPro" id="IPR002347">
    <property type="entry name" value="SDR_fam"/>
</dbReference>
<evidence type="ECO:0000313" key="6">
    <source>
        <dbReference type="Proteomes" id="UP000053958"/>
    </source>
</evidence>
<dbReference type="GO" id="GO:0005811">
    <property type="term" value="C:lipid droplet"/>
    <property type="evidence" value="ECO:0007669"/>
    <property type="project" value="TreeGrafter"/>
</dbReference>
<keyword evidence="2" id="KW-0521">NADP</keyword>
<evidence type="ECO:0000256" key="3">
    <source>
        <dbReference type="ARBA" id="ARBA00023002"/>
    </source>
</evidence>
<dbReference type="OrthoDB" id="2102561at2759"/>
<organism evidence="5 6">
    <name type="scientific">Rasamsonia emersonii (strain ATCC 16479 / CBS 393.64 / IMI 116815)</name>
    <dbReference type="NCBI Taxonomy" id="1408163"/>
    <lineage>
        <taxon>Eukaryota</taxon>
        <taxon>Fungi</taxon>
        <taxon>Dikarya</taxon>
        <taxon>Ascomycota</taxon>
        <taxon>Pezizomycotina</taxon>
        <taxon>Eurotiomycetes</taxon>
        <taxon>Eurotiomycetidae</taxon>
        <taxon>Eurotiales</taxon>
        <taxon>Trichocomaceae</taxon>
        <taxon>Rasamsonia</taxon>
    </lineage>
</organism>
<dbReference type="InterPro" id="IPR020904">
    <property type="entry name" value="Sc_DH/Rdtase_CS"/>
</dbReference>
<dbReference type="AlphaFoldDB" id="A0A0F4YVH7"/>
<dbReference type="GO" id="GO:0000140">
    <property type="term" value="F:acylglycerone-phosphate reductase (NADP+) activity"/>
    <property type="evidence" value="ECO:0007669"/>
    <property type="project" value="TreeGrafter"/>
</dbReference>
<dbReference type="PANTHER" id="PTHR44169">
    <property type="entry name" value="NADPH-DEPENDENT 1-ACYLDIHYDROXYACETONE PHOSPHATE REDUCTASE"/>
    <property type="match status" value="1"/>
</dbReference>
<reference evidence="5 6" key="1">
    <citation type="submission" date="2015-04" db="EMBL/GenBank/DDBJ databases">
        <authorList>
            <person name="Heijne W.H."/>
            <person name="Fedorova N.D."/>
            <person name="Nierman W.C."/>
            <person name="Vollebregt A.W."/>
            <person name="Zhao Z."/>
            <person name="Wu L."/>
            <person name="Kumar M."/>
            <person name="Stam H."/>
            <person name="van den Berg M.A."/>
            <person name="Pel H.J."/>
        </authorList>
    </citation>
    <scope>NUCLEOTIDE SEQUENCE [LARGE SCALE GENOMIC DNA]</scope>
    <source>
        <strain evidence="5 6">CBS 393.64</strain>
    </source>
</reference>
<comment type="caution">
    <text evidence="5">The sequence shown here is derived from an EMBL/GenBank/DDBJ whole genome shotgun (WGS) entry which is preliminary data.</text>
</comment>
<dbReference type="GO" id="GO:0005783">
    <property type="term" value="C:endoplasmic reticulum"/>
    <property type="evidence" value="ECO:0007669"/>
    <property type="project" value="TreeGrafter"/>
</dbReference>
<dbReference type="PROSITE" id="PS00061">
    <property type="entry name" value="ADH_SHORT"/>
    <property type="match status" value="1"/>
</dbReference>
<keyword evidence="6" id="KW-1185">Reference proteome</keyword>
<dbReference type="Proteomes" id="UP000053958">
    <property type="component" value="Unassembled WGS sequence"/>
</dbReference>
<accession>A0A0F4YVH7</accession>
<name>A0A0F4YVH7_RASE3</name>
<dbReference type="Gene3D" id="3.40.50.720">
    <property type="entry name" value="NAD(P)-binding Rossmann-like Domain"/>
    <property type="match status" value="1"/>
</dbReference>
<evidence type="ECO:0000256" key="2">
    <source>
        <dbReference type="ARBA" id="ARBA00022857"/>
    </source>
</evidence>
<dbReference type="InterPro" id="IPR036291">
    <property type="entry name" value="NAD(P)-bd_dom_sf"/>
</dbReference>
<proteinExistence type="inferred from homology"/>
<keyword evidence="3" id="KW-0560">Oxidoreductase</keyword>
<dbReference type="GO" id="GO:0006654">
    <property type="term" value="P:phosphatidic acid biosynthetic process"/>
    <property type="evidence" value="ECO:0007669"/>
    <property type="project" value="TreeGrafter"/>
</dbReference>